<comment type="caution">
    <text evidence="2">The sequence shown here is derived from an EMBL/GenBank/DDBJ whole genome shotgun (WGS) entry which is preliminary data.</text>
</comment>
<evidence type="ECO:0000256" key="1">
    <source>
        <dbReference type="SAM" id="MobiDB-lite"/>
    </source>
</evidence>
<evidence type="ECO:0000313" key="3">
    <source>
        <dbReference type="Proteomes" id="UP000009326"/>
    </source>
</evidence>
<protein>
    <submittedName>
        <fullName evidence="2">Uncharacterized protein</fullName>
    </submittedName>
</protein>
<dbReference type="AlphaFoldDB" id="I7LFU2"/>
<dbReference type="Proteomes" id="UP000009326">
    <property type="component" value="Unassembled WGS sequence"/>
</dbReference>
<gene>
    <name evidence="2" type="ORF">BN52_01235</name>
</gene>
<feature type="region of interest" description="Disordered" evidence="1">
    <location>
        <begin position="1"/>
        <end position="45"/>
    </location>
</feature>
<organism evidence="2 3">
    <name type="scientific">Lactobacillus gigeriorum DSM 23908 = CRBIP 24.85</name>
    <dbReference type="NCBI Taxonomy" id="1423751"/>
    <lineage>
        <taxon>Bacteria</taxon>
        <taxon>Bacillati</taxon>
        <taxon>Bacillota</taxon>
        <taxon>Bacilli</taxon>
        <taxon>Lactobacillales</taxon>
        <taxon>Lactobacillaceae</taxon>
        <taxon>Lactobacillus</taxon>
    </lineage>
</organism>
<proteinExistence type="predicted"/>
<name>I7LFU2_9LACO</name>
<reference evidence="2 3" key="1">
    <citation type="submission" date="2012-06" db="EMBL/GenBank/DDBJ databases">
        <title>Draft genome sequence of Lactobacillus gigeriorum CRBIP 24.85T, isolated from chicken crop.</title>
        <authorList>
            <person name="Cousin S."/>
            <person name="Ma L."/>
            <person name="Creno S."/>
            <person name="Clermont D."/>
            <person name="Loux V."/>
            <person name="Bizet C."/>
            <person name="Bouchier C."/>
        </authorList>
    </citation>
    <scope>NUCLEOTIDE SEQUENCE [LARGE SCALE GENOMIC DNA]</scope>
    <source>
        <strain evidence="3">CRBIP 24.85T</strain>
    </source>
</reference>
<evidence type="ECO:0000313" key="2">
    <source>
        <dbReference type="EMBL" id="CCI86958.1"/>
    </source>
</evidence>
<accession>I7LFU2</accession>
<sequence length="45" mass="5485">MTWKLNDKKSDREYLQDENDRLNEENKRLSKKLEEITGKDKENDS</sequence>
<dbReference type="EMBL" id="CAKC01000044">
    <property type="protein sequence ID" value="CCI86958.1"/>
    <property type="molecule type" value="Genomic_DNA"/>
</dbReference>